<accession>A0A0L6VH74</accession>
<gene>
    <name evidence="1" type="ORF">VP01_1609g2</name>
</gene>
<proteinExistence type="predicted"/>
<dbReference type="EMBL" id="LAVV01006403">
    <property type="protein sequence ID" value="KNZ60108.1"/>
    <property type="molecule type" value="Genomic_DNA"/>
</dbReference>
<dbReference type="Proteomes" id="UP000037035">
    <property type="component" value="Unassembled WGS sequence"/>
</dbReference>
<keyword evidence="2" id="KW-1185">Reference proteome</keyword>
<dbReference type="VEuPathDB" id="FungiDB:VP01_1609g2"/>
<comment type="caution">
    <text evidence="1">The sequence shown here is derived from an EMBL/GenBank/DDBJ whole genome shotgun (WGS) entry which is preliminary data.</text>
</comment>
<organism evidence="1 2">
    <name type="scientific">Puccinia sorghi</name>
    <dbReference type="NCBI Taxonomy" id="27349"/>
    <lineage>
        <taxon>Eukaryota</taxon>
        <taxon>Fungi</taxon>
        <taxon>Dikarya</taxon>
        <taxon>Basidiomycota</taxon>
        <taxon>Pucciniomycotina</taxon>
        <taxon>Pucciniomycetes</taxon>
        <taxon>Pucciniales</taxon>
        <taxon>Pucciniaceae</taxon>
        <taxon>Puccinia</taxon>
    </lineage>
</organism>
<dbReference type="OrthoDB" id="2514750at2759"/>
<evidence type="ECO:0000313" key="1">
    <source>
        <dbReference type="EMBL" id="KNZ60108.1"/>
    </source>
</evidence>
<evidence type="ECO:0000313" key="2">
    <source>
        <dbReference type="Proteomes" id="UP000037035"/>
    </source>
</evidence>
<reference evidence="1 2" key="1">
    <citation type="submission" date="2015-08" db="EMBL/GenBank/DDBJ databases">
        <title>Next Generation Sequencing and Analysis of the Genome of Puccinia sorghi L Schw, the Causal Agent of Maize Common Rust.</title>
        <authorList>
            <person name="Rochi L."/>
            <person name="Burguener G."/>
            <person name="Darino M."/>
            <person name="Turjanski A."/>
            <person name="Kreff E."/>
            <person name="Dieguez M.J."/>
            <person name="Sacco F."/>
        </authorList>
    </citation>
    <scope>NUCLEOTIDE SEQUENCE [LARGE SCALE GENOMIC DNA]</scope>
    <source>
        <strain evidence="1 2">RO10H11247</strain>
    </source>
</reference>
<name>A0A0L6VH74_9BASI</name>
<sequence>MKTHWWFTRIHALVSFNFPTRKPQNCAIAKVNRKTLYGMVQKLCMLVDHMGVSRDVVILWPITNIFPKQTNIPTARFQYYLHLYHTFVGWFIRYEDAVAANPSDIQCIAAYRFLPPKIFGIKKDGIIPVTYNHQAVLNIYEKMITFHKLCINKVITKKRPTYNSMR</sequence>
<dbReference type="AlphaFoldDB" id="A0A0L6VH74"/>
<protein>
    <submittedName>
        <fullName evidence="1">Uncharacterized protein</fullName>
    </submittedName>
</protein>